<dbReference type="PROSITE" id="PS01009">
    <property type="entry name" value="CRISP_1"/>
    <property type="match status" value="1"/>
</dbReference>
<feature type="compositionally biased region" description="Low complexity" evidence="1">
    <location>
        <begin position="241"/>
        <end position="256"/>
    </location>
</feature>
<evidence type="ECO:0000313" key="5">
    <source>
        <dbReference type="Proteomes" id="UP000631181"/>
    </source>
</evidence>
<dbReference type="OrthoDB" id="337038at2759"/>
<dbReference type="SUPFAM" id="SSF55797">
    <property type="entry name" value="PR-1-like"/>
    <property type="match status" value="1"/>
</dbReference>
<evidence type="ECO:0000313" key="4">
    <source>
        <dbReference type="EMBL" id="KAF7719031.1"/>
    </source>
</evidence>
<gene>
    <name evidence="4" type="ORF">PECM_008540</name>
</gene>
<dbReference type="GO" id="GO:0005576">
    <property type="term" value="C:extracellular region"/>
    <property type="evidence" value="ECO:0007669"/>
    <property type="project" value="InterPro"/>
</dbReference>
<dbReference type="EMBL" id="WIWV01000009">
    <property type="protein sequence ID" value="KAF7719031.1"/>
    <property type="molecule type" value="Genomic_DNA"/>
</dbReference>
<dbReference type="InterPro" id="IPR035940">
    <property type="entry name" value="CAP_sf"/>
</dbReference>
<dbReference type="Gene3D" id="3.40.33.10">
    <property type="entry name" value="CAP"/>
    <property type="match status" value="1"/>
</dbReference>
<name>A0A8J8WBN3_9EURO</name>
<comment type="caution">
    <text evidence="4">The sequence shown here is derived from an EMBL/GenBank/DDBJ whole genome shotgun (WGS) entry which is preliminary data.</text>
</comment>
<dbReference type="Pfam" id="PF00188">
    <property type="entry name" value="CAP"/>
    <property type="match status" value="1"/>
</dbReference>
<dbReference type="PRINTS" id="PR00837">
    <property type="entry name" value="V5TPXLIKE"/>
</dbReference>
<dbReference type="PANTHER" id="PTHR10334">
    <property type="entry name" value="CYSTEINE-RICH SECRETORY PROTEIN-RELATED"/>
    <property type="match status" value="1"/>
</dbReference>
<keyword evidence="5" id="KW-1185">Reference proteome</keyword>
<evidence type="ECO:0000256" key="2">
    <source>
        <dbReference type="SAM" id="SignalP"/>
    </source>
</evidence>
<dbReference type="SMART" id="SM00198">
    <property type="entry name" value="SCP"/>
    <property type="match status" value="1"/>
</dbReference>
<feature type="region of interest" description="Disordered" evidence="1">
    <location>
        <begin position="237"/>
        <end position="256"/>
    </location>
</feature>
<proteinExistence type="predicted"/>
<keyword evidence="2" id="KW-0732">Signal</keyword>
<organism evidence="4 5">
    <name type="scientific">Penicillium ucsense</name>
    <dbReference type="NCBI Taxonomy" id="2839758"/>
    <lineage>
        <taxon>Eukaryota</taxon>
        <taxon>Fungi</taxon>
        <taxon>Dikarya</taxon>
        <taxon>Ascomycota</taxon>
        <taxon>Pezizomycotina</taxon>
        <taxon>Eurotiomycetes</taxon>
        <taxon>Eurotiomycetidae</taxon>
        <taxon>Eurotiales</taxon>
        <taxon>Aspergillaceae</taxon>
        <taxon>Penicillium</taxon>
    </lineage>
</organism>
<accession>A0A8J8WBN3</accession>
<evidence type="ECO:0000256" key="1">
    <source>
        <dbReference type="SAM" id="MobiDB-lite"/>
    </source>
</evidence>
<protein>
    <recommendedName>
        <fullName evidence="3">SCP domain-containing protein</fullName>
    </recommendedName>
</protein>
<feature type="domain" description="SCP" evidence="3">
    <location>
        <begin position="66"/>
        <end position="225"/>
    </location>
</feature>
<feature type="chain" id="PRO_5035195511" description="SCP domain-containing protein" evidence="2">
    <location>
        <begin position="31"/>
        <end position="289"/>
    </location>
</feature>
<dbReference type="InterPro" id="IPR001283">
    <property type="entry name" value="CRISP-related"/>
</dbReference>
<dbReference type="AlphaFoldDB" id="A0A8J8WBN3"/>
<reference evidence="4" key="1">
    <citation type="journal article" date="2020" name="Front. Microbiol.">
        <title>Gene regulatory networks of Penicillium echinulatum 2HH and Penicillium oxalicum 114-2 inferred by a computational biology approach.</title>
        <authorList>
            <person name="Lenz A.R."/>
            <person name="Galan-Vasquez E."/>
            <person name="Balbinot E."/>
            <person name="De Abreu F.P."/>
            <person name="De Oliveira N.S."/>
            <person name="Da Rosa L.O."/>
            <person name="De Avila E Silva S."/>
            <person name="Camassola M."/>
            <person name="Dillon A.J.P."/>
            <person name="Perez-Rueda E."/>
        </authorList>
    </citation>
    <scope>NUCLEOTIDE SEQUENCE</scope>
    <source>
        <strain evidence="4">S1M29</strain>
    </source>
</reference>
<dbReference type="InterPro" id="IPR018244">
    <property type="entry name" value="Allrgn_V5/Tpx1_CS"/>
</dbReference>
<sequence>MPAFLQKNYTYRTLLQTLLVLTYVWRNANAMPEPDAVTVYNTVQRTSVVEATPTAPMPASYTSLDDFKDTMLNTTNDYRKMYQADSLSWNDELADYSRKWAKGCLWKHSDGQYGENLAFGYPNTSAAVDAWADEVKLYNFNKPTGFSEETGHFTQLVWQSTTEVGCAAINCGFDKNKRTIRDDAFNTDDVKMGEHRIRPREADGTTRAQGWYVVCEYKPPGNIVGDNNKYFKENVKPANQSTVPSSSTSASGSQETGGAMAWTATSTWSLLWSTVVTITTVMVGRNLYS</sequence>
<feature type="signal peptide" evidence="2">
    <location>
        <begin position="1"/>
        <end position="30"/>
    </location>
</feature>
<evidence type="ECO:0000259" key="3">
    <source>
        <dbReference type="SMART" id="SM00198"/>
    </source>
</evidence>
<dbReference type="Proteomes" id="UP000631181">
    <property type="component" value="Unassembled WGS sequence"/>
</dbReference>
<dbReference type="InterPro" id="IPR014044">
    <property type="entry name" value="CAP_dom"/>
</dbReference>